<dbReference type="FunFam" id="3.20.20.140:FF:000014">
    <property type="entry name" value="5-methylthioadenosine/S-adenosylhomocysteine deaminase"/>
    <property type="match status" value="1"/>
</dbReference>
<comment type="caution">
    <text evidence="5">Lacks conserved residue(s) required for the propagation of feature annotation.</text>
</comment>
<dbReference type="InterPro" id="IPR050287">
    <property type="entry name" value="MTA/SAH_deaminase"/>
</dbReference>
<evidence type="ECO:0000313" key="7">
    <source>
        <dbReference type="EMBL" id="OUD15495.1"/>
    </source>
</evidence>
<feature type="domain" description="Amidohydrolase-related" evidence="6">
    <location>
        <begin position="60"/>
        <end position="408"/>
    </location>
</feature>
<comment type="catalytic activity">
    <reaction evidence="5">
        <text>S-methyl-5'-thioadenosine + H2O + H(+) = S-methyl-5'-thioinosine + NH4(+)</text>
        <dbReference type="Rhea" id="RHEA:25025"/>
        <dbReference type="ChEBI" id="CHEBI:15377"/>
        <dbReference type="ChEBI" id="CHEBI:15378"/>
        <dbReference type="ChEBI" id="CHEBI:17509"/>
        <dbReference type="ChEBI" id="CHEBI:28938"/>
        <dbReference type="ChEBI" id="CHEBI:48595"/>
        <dbReference type="EC" id="3.5.4.31"/>
    </reaction>
</comment>
<feature type="binding site" evidence="5">
    <location>
        <position position="306"/>
    </location>
    <ligand>
        <name>Zn(2+)</name>
        <dbReference type="ChEBI" id="CHEBI:29105"/>
    </ligand>
</feature>
<comment type="function">
    <text evidence="5">Catalyzes the deamination of 5-methylthioadenosine and S-adenosyl-L-homocysteine into 5-methylthioinosine and S-inosyl-L-homocysteine, respectively. Is also able to deaminate adenosine.</text>
</comment>
<evidence type="ECO:0000256" key="2">
    <source>
        <dbReference type="ARBA" id="ARBA00022723"/>
    </source>
</evidence>
<gene>
    <name evidence="5" type="primary">mtaD</name>
    <name evidence="7" type="ORF">TPSD3_02950</name>
</gene>
<comment type="similarity">
    <text evidence="5">Belongs to the metallo-dependent hydrolases superfamily. MTA/SAH deaminase family.</text>
</comment>
<keyword evidence="4 5" id="KW-0862">Zinc</keyword>
<dbReference type="Pfam" id="PF01979">
    <property type="entry name" value="Amidohydro_1"/>
    <property type="match status" value="1"/>
</dbReference>
<keyword evidence="8" id="KW-1185">Reference proteome</keyword>
<comment type="catalytic activity">
    <reaction evidence="5">
        <text>S-adenosyl-L-homocysteine + H2O + H(+) = S-inosyl-L-homocysteine + NH4(+)</text>
        <dbReference type="Rhea" id="RHEA:20716"/>
        <dbReference type="ChEBI" id="CHEBI:15377"/>
        <dbReference type="ChEBI" id="CHEBI:15378"/>
        <dbReference type="ChEBI" id="CHEBI:28938"/>
        <dbReference type="ChEBI" id="CHEBI:57856"/>
        <dbReference type="ChEBI" id="CHEBI:57985"/>
        <dbReference type="EC" id="3.5.4.28"/>
    </reaction>
</comment>
<dbReference type="PANTHER" id="PTHR43794:SF11">
    <property type="entry name" value="AMIDOHYDROLASE-RELATED DOMAIN-CONTAINING PROTEIN"/>
    <property type="match status" value="1"/>
</dbReference>
<evidence type="ECO:0000256" key="1">
    <source>
        <dbReference type="ARBA" id="ARBA00006745"/>
    </source>
</evidence>
<comment type="caution">
    <text evidence="7">The sequence shown here is derived from an EMBL/GenBank/DDBJ whole genome shotgun (WGS) entry which is preliminary data.</text>
</comment>
<feature type="binding site" evidence="5">
    <location>
        <position position="69"/>
    </location>
    <ligand>
        <name>Zn(2+)</name>
        <dbReference type="ChEBI" id="CHEBI:29105"/>
    </ligand>
</feature>
<dbReference type="PANTHER" id="PTHR43794">
    <property type="entry name" value="AMINOHYDROLASE SSNA-RELATED"/>
    <property type="match status" value="1"/>
</dbReference>
<evidence type="ECO:0000256" key="5">
    <source>
        <dbReference type="HAMAP-Rule" id="MF_01281"/>
    </source>
</evidence>
<dbReference type="GO" id="GO:0046872">
    <property type="term" value="F:metal ion binding"/>
    <property type="evidence" value="ECO:0007669"/>
    <property type="project" value="UniProtKB-KW"/>
</dbReference>
<name>A0A251XC65_9GAMM</name>
<evidence type="ECO:0000256" key="3">
    <source>
        <dbReference type="ARBA" id="ARBA00022801"/>
    </source>
</evidence>
<organism evidence="7 8">
    <name type="scientific">Thioflexithrix psekupsensis</name>
    <dbReference type="NCBI Taxonomy" id="1570016"/>
    <lineage>
        <taxon>Bacteria</taxon>
        <taxon>Pseudomonadati</taxon>
        <taxon>Pseudomonadota</taxon>
        <taxon>Gammaproteobacteria</taxon>
        <taxon>Thiotrichales</taxon>
        <taxon>Thioflexithrix</taxon>
    </lineage>
</organism>
<dbReference type="OrthoDB" id="9807210at2"/>
<sequence>MQHVDTLIYAGWIIPVVPENVVYEQHALAIQDGKIVGLLPNSEAVSRFSGRITHRLPSHVLIPGLINTHTHAAMSLLRGIADDLPLQQWLQTRIWPVEQACITPEFVADGTRLAVAEMLRSGVTCFNDMYFFPDVAGDVAAEVGIRATIGLIVLDFPTAWANQASEYLSKAKDVYKKFQHHPLIRTAMAPHAPYTVSDNALQEASELAEQFNIPLHIHVHETIEEVEAAEKEFGERPISRLHRLGLINSRLIAVHATQLQNDEIKLFAREGVKVAHCPESNLKLASGFCPVPKLSRVNIVTALGTDGAASNNDLDVLGEMRTAALLAKGLSRDASCVPAAEALRMATLNGAKALGIDHITGSLEIGKSADITALDLNHLESLPIYNILSQLVYAIGRDKVSDVWVAGRHLLKARVLTSIDIHELQAKTWLWRERIVKILQKQAKEAAQSSE</sequence>
<comment type="cofactor">
    <cofactor evidence="5">
        <name>Zn(2+)</name>
        <dbReference type="ChEBI" id="CHEBI:29105"/>
    </cofactor>
    <text evidence="5">Binds 1 zinc ion per subunit.</text>
</comment>
<dbReference type="HAMAP" id="MF_01281">
    <property type="entry name" value="MTA_SAH_deamin"/>
    <property type="match status" value="1"/>
</dbReference>
<dbReference type="InterPro" id="IPR023512">
    <property type="entry name" value="Deaminase_MtaD/DadD"/>
</dbReference>
<dbReference type="EC" id="3.5.4.28" evidence="5"/>
<feature type="binding site" evidence="5">
    <location>
        <position position="306"/>
    </location>
    <ligand>
        <name>substrate</name>
    </ligand>
</feature>
<feature type="binding site" evidence="5">
    <location>
        <position position="221"/>
    </location>
    <ligand>
        <name>substrate</name>
    </ligand>
</feature>
<dbReference type="InterPro" id="IPR011059">
    <property type="entry name" value="Metal-dep_hydrolase_composite"/>
</dbReference>
<dbReference type="SUPFAM" id="SSF51338">
    <property type="entry name" value="Composite domain of metallo-dependent hydrolases"/>
    <property type="match status" value="1"/>
</dbReference>
<protein>
    <recommendedName>
        <fullName evidence="5">5-methylthioadenosine/S-adenosylhomocysteine deaminase</fullName>
        <shortName evidence="5">MTA/SAH deaminase</shortName>
        <ecNumber evidence="5">3.5.4.28</ecNumber>
        <ecNumber evidence="5">3.5.4.31</ecNumber>
    </recommendedName>
</protein>
<dbReference type="Gene3D" id="2.30.40.10">
    <property type="entry name" value="Urease, subunit C, domain 1"/>
    <property type="match status" value="1"/>
</dbReference>
<feature type="binding site" evidence="5">
    <location>
        <position position="218"/>
    </location>
    <ligand>
        <name>Zn(2+)</name>
        <dbReference type="ChEBI" id="CHEBI:29105"/>
    </ligand>
</feature>
<proteinExistence type="inferred from homology"/>
<dbReference type="InterPro" id="IPR006680">
    <property type="entry name" value="Amidohydro-rel"/>
</dbReference>
<keyword evidence="2 5" id="KW-0479">Metal-binding</keyword>
<dbReference type="AlphaFoldDB" id="A0A251XC65"/>
<reference evidence="7 8" key="1">
    <citation type="submission" date="2016-12" db="EMBL/GenBank/DDBJ databases">
        <title>Thioflexothrix psekupsii D3 genome sequencing and assembly.</title>
        <authorList>
            <person name="Fomenkov A."/>
            <person name="Vincze T."/>
            <person name="Grabovich M."/>
            <person name="Anton B.P."/>
            <person name="Dubinina G."/>
            <person name="Orlova M."/>
            <person name="Belousova E."/>
            <person name="Roberts R.J."/>
        </authorList>
    </citation>
    <scope>NUCLEOTIDE SEQUENCE [LARGE SCALE GENOMIC DNA]</scope>
    <source>
        <strain evidence="7">D3</strain>
    </source>
</reference>
<feature type="binding site" evidence="5">
    <location>
        <position position="71"/>
    </location>
    <ligand>
        <name>Zn(2+)</name>
        <dbReference type="ChEBI" id="CHEBI:29105"/>
    </ligand>
</feature>
<comment type="similarity">
    <text evidence="1">Belongs to the metallo-dependent hydrolases superfamily. ATZ/TRZ family.</text>
</comment>
<feature type="binding site" evidence="5">
    <location>
        <position position="98"/>
    </location>
    <ligand>
        <name>substrate</name>
    </ligand>
</feature>
<evidence type="ECO:0000259" key="6">
    <source>
        <dbReference type="Pfam" id="PF01979"/>
    </source>
</evidence>
<feature type="binding site" evidence="5">
    <location>
        <position position="191"/>
    </location>
    <ligand>
        <name>substrate</name>
    </ligand>
</feature>
<accession>A0A251XC65</accession>
<dbReference type="Gene3D" id="3.20.20.140">
    <property type="entry name" value="Metal-dependent hydrolases"/>
    <property type="match status" value="1"/>
</dbReference>
<dbReference type="GO" id="GO:0050270">
    <property type="term" value="F:S-adenosylhomocysteine deaminase activity"/>
    <property type="evidence" value="ECO:0007669"/>
    <property type="project" value="UniProtKB-UniRule"/>
</dbReference>
<dbReference type="EMBL" id="MSLT01000006">
    <property type="protein sequence ID" value="OUD15495.1"/>
    <property type="molecule type" value="Genomic_DNA"/>
</dbReference>
<dbReference type="RefSeq" id="WP_086487091.1">
    <property type="nucleotide sequence ID" value="NZ_MSLT01000006.1"/>
</dbReference>
<dbReference type="EC" id="3.5.4.31" evidence="5"/>
<dbReference type="GO" id="GO:0090614">
    <property type="term" value="F:5'-methylthioadenosine deaminase activity"/>
    <property type="evidence" value="ECO:0007669"/>
    <property type="project" value="UniProtKB-UniRule"/>
</dbReference>
<dbReference type="SUPFAM" id="SSF51556">
    <property type="entry name" value="Metallo-dependent hydrolases"/>
    <property type="match status" value="1"/>
</dbReference>
<dbReference type="CDD" id="cd01298">
    <property type="entry name" value="ATZ_TRZ_like"/>
    <property type="match status" value="1"/>
</dbReference>
<keyword evidence="3 5" id="KW-0378">Hydrolase</keyword>
<dbReference type="InterPro" id="IPR032466">
    <property type="entry name" value="Metal_Hydrolase"/>
</dbReference>
<evidence type="ECO:0000256" key="4">
    <source>
        <dbReference type="ARBA" id="ARBA00022833"/>
    </source>
</evidence>
<dbReference type="Proteomes" id="UP000194798">
    <property type="component" value="Unassembled WGS sequence"/>
</dbReference>
<evidence type="ECO:0000313" key="8">
    <source>
        <dbReference type="Proteomes" id="UP000194798"/>
    </source>
</evidence>
<dbReference type="NCBIfam" id="NF006549">
    <property type="entry name" value="PRK09045.1"/>
    <property type="match status" value="1"/>
</dbReference>